<feature type="coiled-coil region" evidence="1">
    <location>
        <begin position="68"/>
        <end position="120"/>
    </location>
</feature>
<dbReference type="EMBL" id="SZYD01000007">
    <property type="protein sequence ID" value="KAD5802470.1"/>
    <property type="molecule type" value="Genomic_DNA"/>
</dbReference>
<reference evidence="2 3" key="1">
    <citation type="submission" date="2019-05" db="EMBL/GenBank/DDBJ databases">
        <title>Mikania micrantha, genome provides insights into the molecular mechanism of rapid growth.</title>
        <authorList>
            <person name="Liu B."/>
        </authorList>
    </citation>
    <scope>NUCLEOTIDE SEQUENCE [LARGE SCALE GENOMIC DNA]</scope>
    <source>
        <strain evidence="2">NLD-2019</strain>
        <tissue evidence="2">Leaf</tissue>
    </source>
</reference>
<evidence type="ECO:0000313" key="2">
    <source>
        <dbReference type="EMBL" id="KAD5802470.1"/>
    </source>
</evidence>
<accession>A0A5N6NZM2</accession>
<evidence type="ECO:0000313" key="3">
    <source>
        <dbReference type="Proteomes" id="UP000326396"/>
    </source>
</evidence>
<keyword evidence="3" id="KW-1185">Reference proteome</keyword>
<protein>
    <submittedName>
        <fullName evidence="2">Uncharacterized protein</fullName>
    </submittedName>
</protein>
<organism evidence="2 3">
    <name type="scientific">Mikania micrantha</name>
    <name type="common">bitter vine</name>
    <dbReference type="NCBI Taxonomy" id="192012"/>
    <lineage>
        <taxon>Eukaryota</taxon>
        <taxon>Viridiplantae</taxon>
        <taxon>Streptophyta</taxon>
        <taxon>Embryophyta</taxon>
        <taxon>Tracheophyta</taxon>
        <taxon>Spermatophyta</taxon>
        <taxon>Magnoliopsida</taxon>
        <taxon>eudicotyledons</taxon>
        <taxon>Gunneridae</taxon>
        <taxon>Pentapetalae</taxon>
        <taxon>asterids</taxon>
        <taxon>campanulids</taxon>
        <taxon>Asterales</taxon>
        <taxon>Asteraceae</taxon>
        <taxon>Asteroideae</taxon>
        <taxon>Heliantheae alliance</taxon>
        <taxon>Eupatorieae</taxon>
        <taxon>Mikania</taxon>
    </lineage>
</organism>
<keyword evidence="1" id="KW-0175">Coiled coil</keyword>
<comment type="caution">
    <text evidence="2">The sequence shown here is derived from an EMBL/GenBank/DDBJ whole genome shotgun (WGS) entry which is preliminary data.</text>
</comment>
<dbReference type="AlphaFoldDB" id="A0A5N6NZM2"/>
<gene>
    <name evidence="2" type="ORF">E3N88_13830</name>
</gene>
<evidence type="ECO:0000256" key="1">
    <source>
        <dbReference type="SAM" id="Coils"/>
    </source>
</evidence>
<proteinExistence type="predicted"/>
<dbReference type="OrthoDB" id="1913335at2759"/>
<name>A0A5N6NZM2_9ASTR</name>
<sequence length="130" mass="15078">MLHYEQMRNYKPSEDGSALVDPFIAVMNKDQHGYRRLYGRGVTNKLIKELDGGDTSLMVPGGIVESFKASVEVEKKQLLEQRKEIEEDIERKKAELEAMQKDINNQRETFEAAVRKLMEQLPFEGREFLT</sequence>
<dbReference type="Proteomes" id="UP000326396">
    <property type="component" value="Linkage Group LG15"/>
</dbReference>